<proteinExistence type="predicted"/>
<evidence type="ECO:0000313" key="1">
    <source>
        <dbReference type="EMBL" id="EEE09941.1"/>
    </source>
</evidence>
<evidence type="ECO:0000313" key="2">
    <source>
        <dbReference type="Proteomes" id="UP000004535"/>
    </source>
</evidence>
<name>B9BJQ8_9BURK</name>
<organism evidence="1 2">
    <name type="scientific">Burkholderia multivorans CGD2</name>
    <dbReference type="NCBI Taxonomy" id="513052"/>
    <lineage>
        <taxon>Bacteria</taxon>
        <taxon>Pseudomonadati</taxon>
        <taxon>Pseudomonadota</taxon>
        <taxon>Betaproteobacteria</taxon>
        <taxon>Burkholderiales</taxon>
        <taxon>Burkholderiaceae</taxon>
        <taxon>Burkholderia</taxon>
        <taxon>Burkholderia cepacia complex</taxon>
    </lineage>
</organism>
<gene>
    <name evidence="1" type="ORF">BURMUCGD2_5315</name>
</gene>
<dbReference type="AlphaFoldDB" id="B9BJQ8"/>
<dbReference type="Proteomes" id="UP000004535">
    <property type="component" value="Unassembled WGS sequence"/>
</dbReference>
<comment type="caution">
    <text evidence="1">The sequence shown here is derived from an EMBL/GenBank/DDBJ whole genome shotgun (WGS) entry which is preliminary data.</text>
</comment>
<dbReference type="EMBL" id="ACFC01000001">
    <property type="protein sequence ID" value="EEE09941.1"/>
    <property type="molecule type" value="Genomic_DNA"/>
</dbReference>
<protein>
    <submittedName>
        <fullName evidence="1">Uncharacterized protein</fullName>
    </submittedName>
</protein>
<accession>B9BJQ8</accession>
<sequence length="53" mass="5691">MIGRQHGAVSALRSSVAKRRAPARVRACAADSRVRRCAPLYRQGSSVTCPIPV</sequence>
<reference evidence="1 2" key="1">
    <citation type="journal article" date="2012" name="J. Bacteriol.">
        <title>Draft Genome Sequence Determination for Cystic Fibrosis and Chronic Granulomatous Disease Burkholderia multivorans Isolates.</title>
        <authorList>
            <person name="Varga J.J."/>
            <person name="Losada L."/>
            <person name="Zelazny A.M."/>
            <person name="Brinkac L."/>
            <person name="Harkins D."/>
            <person name="Radune D."/>
            <person name="Hostetler J."/>
            <person name="Sampaio E.P."/>
            <person name="Ronning C.M."/>
            <person name="Nierman W.C."/>
            <person name="Greenberg D.E."/>
            <person name="Holland S.M."/>
            <person name="Goldberg J.B."/>
        </authorList>
    </citation>
    <scope>NUCLEOTIDE SEQUENCE [LARGE SCALE GENOMIC DNA]</scope>
    <source>
        <strain evidence="1 2">CGD2</strain>
    </source>
</reference>